<accession>A0A1S3CU66</accession>
<gene>
    <name evidence="7" type="primary">LOC103505343</name>
</gene>
<feature type="compositionally biased region" description="Acidic residues" evidence="4">
    <location>
        <begin position="21"/>
        <end position="32"/>
    </location>
</feature>
<evidence type="ECO:0000256" key="4">
    <source>
        <dbReference type="SAM" id="MobiDB-lite"/>
    </source>
</evidence>
<dbReference type="PaxDb" id="121845-A0A1S3CU66"/>
<dbReference type="Gene3D" id="3.40.30.10">
    <property type="entry name" value="Glutaredoxin"/>
    <property type="match status" value="1"/>
</dbReference>
<evidence type="ECO:0000259" key="5">
    <source>
        <dbReference type="Pfam" id="PF02114"/>
    </source>
</evidence>
<comment type="similarity">
    <text evidence="1">Belongs to the phosducin family.</text>
</comment>
<dbReference type="InterPro" id="IPR001200">
    <property type="entry name" value="Phosducin"/>
</dbReference>
<dbReference type="OrthoDB" id="70588at2759"/>
<dbReference type="InterPro" id="IPR036249">
    <property type="entry name" value="Thioredoxin-like_sf"/>
</dbReference>
<evidence type="ECO:0000256" key="3">
    <source>
        <dbReference type="SAM" id="Coils"/>
    </source>
</evidence>
<dbReference type="OMA" id="GIIEMMP"/>
<keyword evidence="3" id="KW-0175">Coiled coil</keyword>
<protein>
    <submittedName>
        <fullName evidence="7">Phosducin-like protein</fullName>
    </submittedName>
</protein>
<dbReference type="GO" id="GO:0008277">
    <property type="term" value="P:regulation of G protein-coupled receptor signaling pathway"/>
    <property type="evidence" value="ECO:0007669"/>
    <property type="project" value="InterPro"/>
</dbReference>
<feature type="region of interest" description="Disordered" evidence="4">
    <location>
        <begin position="1"/>
        <end position="64"/>
    </location>
</feature>
<dbReference type="STRING" id="121845.A0A1S3CU66"/>
<keyword evidence="6" id="KW-1185">Reference proteome</keyword>
<evidence type="ECO:0000313" key="7">
    <source>
        <dbReference type="RefSeq" id="XP_008467893.1"/>
    </source>
</evidence>
<dbReference type="InterPro" id="IPR051499">
    <property type="entry name" value="Phosducin-like_reg"/>
</dbReference>
<evidence type="ECO:0000313" key="6">
    <source>
        <dbReference type="Proteomes" id="UP000079169"/>
    </source>
</evidence>
<dbReference type="InterPro" id="IPR024253">
    <property type="entry name" value="Phosducin_thioredoxin-like_dom"/>
</dbReference>
<evidence type="ECO:0000256" key="2">
    <source>
        <dbReference type="ARBA" id="ARBA00022553"/>
    </source>
</evidence>
<dbReference type="AlphaFoldDB" id="A0A1S3CU66"/>
<keyword evidence="2" id="KW-0597">Phosphoprotein</keyword>
<dbReference type="RefSeq" id="XP_008467893.1">
    <property type="nucleotide sequence ID" value="XM_008469671.3"/>
</dbReference>
<sequence length="284" mass="31481">MASLEEKILGERRENYCSSSEESEHEDSDAEEACSGVQKLEQAPEPPPVKEWNGTASNTGPKGVLKDWEQFKQYECQMRRDKELQRLAQIQKLALTCQSSEEARKEAEMEAELKELEDDGFLLEYQKEKMKQMYDRLVNGGQGERKVFGSLINITSSEQFLSEIDSEPRHITVIAHLSSPSLPACRALNSSLAELSRSHTNVKFVSVPLGCVGDHFSATFKTSGLPAMLAYRGGEVVGNFVRLGEELGEGYFVEDVEAFLVEAGLLRAGGLPGILRPTVDDDSD</sequence>
<feature type="domain" description="Phosducin" evidence="5">
    <location>
        <begin position="51"/>
        <end position="266"/>
    </location>
</feature>
<dbReference type="SUPFAM" id="SSF52833">
    <property type="entry name" value="Thioredoxin-like"/>
    <property type="match status" value="1"/>
</dbReference>
<dbReference type="PRINTS" id="PR00677">
    <property type="entry name" value="PHOSDUCIN"/>
</dbReference>
<reference evidence="7" key="1">
    <citation type="submission" date="2025-08" db="UniProtKB">
        <authorList>
            <consortium name="RefSeq"/>
        </authorList>
    </citation>
    <scope>IDENTIFICATION</scope>
</reference>
<dbReference type="PANTHER" id="PTHR46052:SF1">
    <property type="entry name" value="PHOSDUCIN-LIKE PROTEIN"/>
    <property type="match status" value="1"/>
</dbReference>
<dbReference type="Proteomes" id="UP000079169">
    <property type="component" value="Unplaced"/>
</dbReference>
<dbReference type="PANTHER" id="PTHR46052">
    <property type="entry name" value="PHOSDUCIN-LIKE PROTEIN"/>
    <property type="match status" value="1"/>
</dbReference>
<feature type="coiled-coil region" evidence="3">
    <location>
        <begin position="90"/>
        <end position="119"/>
    </location>
</feature>
<proteinExistence type="inferred from homology"/>
<evidence type="ECO:0000256" key="1">
    <source>
        <dbReference type="ARBA" id="ARBA00009686"/>
    </source>
</evidence>
<dbReference type="InterPro" id="IPR023196">
    <property type="entry name" value="Phosducin_N_dom_sf"/>
</dbReference>
<dbReference type="Gene3D" id="1.10.168.10">
    <property type="entry name" value="Phosducin, domain 2"/>
    <property type="match status" value="1"/>
</dbReference>
<organism evidence="6 7">
    <name type="scientific">Diaphorina citri</name>
    <name type="common">Asian citrus psyllid</name>
    <dbReference type="NCBI Taxonomy" id="121845"/>
    <lineage>
        <taxon>Eukaryota</taxon>
        <taxon>Metazoa</taxon>
        <taxon>Ecdysozoa</taxon>
        <taxon>Arthropoda</taxon>
        <taxon>Hexapoda</taxon>
        <taxon>Insecta</taxon>
        <taxon>Pterygota</taxon>
        <taxon>Neoptera</taxon>
        <taxon>Paraneoptera</taxon>
        <taxon>Hemiptera</taxon>
        <taxon>Sternorrhyncha</taxon>
        <taxon>Psylloidea</taxon>
        <taxon>Psyllidae</taxon>
        <taxon>Diaphorininae</taxon>
        <taxon>Diaphorina</taxon>
    </lineage>
</organism>
<dbReference type="Pfam" id="PF02114">
    <property type="entry name" value="Phosducin"/>
    <property type="match status" value="1"/>
</dbReference>
<dbReference type="KEGG" id="dci:103505343"/>
<dbReference type="GeneID" id="103505343"/>
<dbReference type="CDD" id="cd02987">
    <property type="entry name" value="Phd_like_Phd"/>
    <property type="match status" value="1"/>
</dbReference>
<feature type="compositionally biased region" description="Basic and acidic residues" evidence="4">
    <location>
        <begin position="1"/>
        <end position="15"/>
    </location>
</feature>
<name>A0A1S3CU66_DIACI</name>